<protein>
    <submittedName>
        <fullName evidence="1">Uncharacterized protein</fullName>
    </submittedName>
</protein>
<accession>A0A6B2H674</accession>
<keyword evidence="2" id="KW-1185">Reference proteome</keyword>
<evidence type="ECO:0000313" key="1">
    <source>
        <dbReference type="EMBL" id="NDK55837.1"/>
    </source>
</evidence>
<reference evidence="1 2" key="1">
    <citation type="submission" date="2020-01" db="EMBL/GenBank/DDBJ databases">
        <authorList>
            <person name="Kim M.K."/>
        </authorList>
    </citation>
    <scope>NUCLEOTIDE SEQUENCE [LARGE SCALE GENOMIC DNA]</scope>
    <source>
        <strain evidence="1 2">BT213</strain>
    </source>
</reference>
<gene>
    <name evidence="1" type="ORF">GWO68_07910</name>
</gene>
<dbReference type="EMBL" id="JAAEAA010000008">
    <property type="protein sequence ID" value="NDK55837.1"/>
    <property type="molecule type" value="Genomic_DNA"/>
</dbReference>
<evidence type="ECO:0000313" key="2">
    <source>
        <dbReference type="Proteomes" id="UP000478546"/>
    </source>
</evidence>
<name>A0A6B2H674_9BACT</name>
<sequence length="209" mass="22982">MGLKDLLKKVKKEADALKGDAAKDKLYSNDNTYPDAALAREAFEQAKAKLFDVNRWSALPGINSTFALYDATGNQLNKAVDAPGYYIKIELPGPTPENWVQVTDVQVQENLAEFTVRPSEKPQPEPAAENVTEHFFTKDASSTFRVELNGNTLVANEIGKNEVINNQGEEAGNRAVANTLIAEGGWAGFQGLQWNKLTAYLVHKEDAQK</sequence>
<dbReference type="AlphaFoldDB" id="A0A6B2H674"/>
<proteinExistence type="predicted"/>
<dbReference type="Proteomes" id="UP000478546">
    <property type="component" value="Unassembled WGS sequence"/>
</dbReference>
<comment type="caution">
    <text evidence="1">The sequence shown here is derived from an EMBL/GenBank/DDBJ whole genome shotgun (WGS) entry which is preliminary data.</text>
</comment>
<organism evidence="1 2">
    <name type="scientific">Pontibacter fetidus</name>
    <dbReference type="NCBI Taxonomy" id="2700082"/>
    <lineage>
        <taxon>Bacteria</taxon>
        <taxon>Pseudomonadati</taxon>
        <taxon>Bacteroidota</taxon>
        <taxon>Cytophagia</taxon>
        <taxon>Cytophagales</taxon>
        <taxon>Hymenobacteraceae</taxon>
        <taxon>Pontibacter</taxon>
    </lineage>
</organism>